<reference evidence="1" key="1">
    <citation type="submission" date="2021-05" db="EMBL/GenBank/DDBJ databases">
        <authorList>
            <person name="Alioto T."/>
            <person name="Alioto T."/>
            <person name="Gomez Garrido J."/>
        </authorList>
    </citation>
    <scope>NUCLEOTIDE SEQUENCE</scope>
</reference>
<dbReference type="EMBL" id="HBUF01516821">
    <property type="protein sequence ID" value="CAG6748021.1"/>
    <property type="molecule type" value="Transcribed_RNA"/>
</dbReference>
<dbReference type="AlphaFoldDB" id="A0A8D9EDR6"/>
<proteinExistence type="predicted"/>
<evidence type="ECO:0000313" key="1">
    <source>
        <dbReference type="EMBL" id="CAG6748020.1"/>
    </source>
</evidence>
<dbReference type="EMBL" id="HBUF01516820">
    <property type="protein sequence ID" value="CAG6748020.1"/>
    <property type="molecule type" value="Transcribed_RNA"/>
</dbReference>
<sequence>MKRENCHIYRVSTVELETNRLKEKTGVTIRKSLNSAVLKYITLCLTCDKKKFRHLIDPWILRQCDVGTHRQERCEADRRWQRRGTTGVELAKFATYRQRDHTRSASSSKGTMRVVECIAFIIGT</sequence>
<name>A0A8D9EDR6_9HEMI</name>
<protein>
    <submittedName>
        <fullName evidence="1">Uncharacterized protein</fullName>
    </submittedName>
</protein>
<organism evidence="1">
    <name type="scientific">Cacopsylla melanoneura</name>
    <dbReference type="NCBI Taxonomy" id="428564"/>
    <lineage>
        <taxon>Eukaryota</taxon>
        <taxon>Metazoa</taxon>
        <taxon>Ecdysozoa</taxon>
        <taxon>Arthropoda</taxon>
        <taxon>Hexapoda</taxon>
        <taxon>Insecta</taxon>
        <taxon>Pterygota</taxon>
        <taxon>Neoptera</taxon>
        <taxon>Paraneoptera</taxon>
        <taxon>Hemiptera</taxon>
        <taxon>Sternorrhyncha</taxon>
        <taxon>Psylloidea</taxon>
        <taxon>Psyllidae</taxon>
        <taxon>Psyllinae</taxon>
        <taxon>Cacopsylla</taxon>
    </lineage>
</organism>
<accession>A0A8D9EDR6</accession>